<dbReference type="SUPFAM" id="SSF56672">
    <property type="entry name" value="DNA/RNA polymerases"/>
    <property type="match status" value="1"/>
</dbReference>
<evidence type="ECO:0000256" key="1">
    <source>
        <dbReference type="SAM" id="MobiDB-lite"/>
    </source>
</evidence>
<feature type="compositionally biased region" description="Acidic residues" evidence="1">
    <location>
        <begin position="251"/>
        <end position="265"/>
    </location>
</feature>
<evidence type="ECO:0000313" key="4">
    <source>
        <dbReference type="Proteomes" id="UP001151760"/>
    </source>
</evidence>
<reference evidence="3" key="1">
    <citation type="journal article" date="2022" name="Int. J. Mol. Sci.">
        <title>Draft Genome of Tanacetum Coccineum: Genomic Comparison of Closely Related Tanacetum-Family Plants.</title>
        <authorList>
            <person name="Yamashiro T."/>
            <person name="Shiraishi A."/>
            <person name="Nakayama K."/>
            <person name="Satake H."/>
        </authorList>
    </citation>
    <scope>NUCLEOTIDE SEQUENCE</scope>
</reference>
<dbReference type="InterPro" id="IPR013103">
    <property type="entry name" value="RVT_2"/>
</dbReference>
<feature type="domain" description="Reverse transcriptase Ty1/copia-type" evidence="2">
    <location>
        <begin position="72"/>
        <end position="133"/>
    </location>
</feature>
<organism evidence="3 4">
    <name type="scientific">Tanacetum coccineum</name>
    <dbReference type="NCBI Taxonomy" id="301880"/>
    <lineage>
        <taxon>Eukaryota</taxon>
        <taxon>Viridiplantae</taxon>
        <taxon>Streptophyta</taxon>
        <taxon>Embryophyta</taxon>
        <taxon>Tracheophyta</taxon>
        <taxon>Spermatophyta</taxon>
        <taxon>Magnoliopsida</taxon>
        <taxon>eudicotyledons</taxon>
        <taxon>Gunneridae</taxon>
        <taxon>Pentapetalae</taxon>
        <taxon>asterids</taxon>
        <taxon>campanulids</taxon>
        <taxon>Asterales</taxon>
        <taxon>Asteraceae</taxon>
        <taxon>Asteroideae</taxon>
        <taxon>Anthemideae</taxon>
        <taxon>Anthemidinae</taxon>
        <taxon>Tanacetum</taxon>
    </lineage>
</organism>
<evidence type="ECO:0000313" key="3">
    <source>
        <dbReference type="EMBL" id="GJT87659.1"/>
    </source>
</evidence>
<dbReference type="EMBL" id="BQNB010019657">
    <property type="protein sequence ID" value="GJT87659.1"/>
    <property type="molecule type" value="Genomic_DNA"/>
</dbReference>
<accession>A0ABQ5HJT3</accession>
<comment type="caution">
    <text evidence="3">The sequence shown here is derived from an EMBL/GenBank/DDBJ whole genome shotgun (WGS) entry which is preliminary data.</text>
</comment>
<protein>
    <submittedName>
        <fullName evidence="3">Ribonuclease H-like domain-containing protein</fullName>
    </submittedName>
</protein>
<keyword evidence="4" id="KW-1185">Reference proteome</keyword>
<evidence type="ECO:0000259" key="2">
    <source>
        <dbReference type="Pfam" id="PF07727"/>
    </source>
</evidence>
<dbReference type="Proteomes" id="UP001151760">
    <property type="component" value="Unassembled WGS sequence"/>
</dbReference>
<feature type="compositionally biased region" description="Pro residues" evidence="1">
    <location>
        <begin position="348"/>
        <end position="361"/>
    </location>
</feature>
<dbReference type="InterPro" id="IPR043502">
    <property type="entry name" value="DNA/RNA_pol_sf"/>
</dbReference>
<proteinExistence type="predicted"/>
<feature type="region of interest" description="Disordered" evidence="1">
    <location>
        <begin position="337"/>
        <end position="365"/>
    </location>
</feature>
<reference evidence="3" key="2">
    <citation type="submission" date="2022-01" db="EMBL/GenBank/DDBJ databases">
        <authorList>
            <person name="Yamashiro T."/>
            <person name="Shiraishi A."/>
            <person name="Satake H."/>
            <person name="Nakayama K."/>
        </authorList>
    </citation>
    <scope>NUCLEOTIDE SEQUENCE</scope>
</reference>
<dbReference type="Pfam" id="PF07727">
    <property type="entry name" value="RVT_2"/>
    <property type="match status" value="1"/>
</dbReference>
<feature type="region of interest" description="Disordered" evidence="1">
    <location>
        <begin position="242"/>
        <end position="265"/>
    </location>
</feature>
<name>A0ABQ5HJT3_9ASTR</name>
<sequence length="453" mass="51340">MNCHVTTTSPLPRSYVHALREPNWKEAMLDEHNALITNRTWVLVPRQANVNVVCSMWLFKHKFNAYGLLSSVLSLEVSRDWPIHHLDVKNAFLHGHLSEIVCMHQPLGFIDPNKPDYVCHLQRSLYGLKQAPRSDIAYFLLYVDDIILTASSLEFLQRIIASLHNEFAMTDLGSLYFLGIFAQNDDLKKKLAKNNEAKMVIYNALPRKNMKDFYVSSSKRYLGYCVKFHSIKKSKREKSRSIALKARKESSDDDSSTSDSEDEEYAMASRNRKALFVARILGVIATKMRGEDKDEKCLMLKLPNEPKLIQIHSIFKQISSNKFPPIDYIPKSPTLSTSLSPNGYLNPPTSPPPRVSPPPPTHENASMDITLTLSPITPLDVQFDTPSPSPPIVGHPIPWNLLEAHGDSCLCCIHNRTLIFGLRDELQYMFSYIEHMLSQPPIIIPPPPPSSPN</sequence>
<gene>
    <name evidence="3" type="ORF">Tco_1069376</name>
</gene>